<gene>
    <name evidence="1" type="ORF">PMG71_13075</name>
</gene>
<dbReference type="InterPro" id="IPR023213">
    <property type="entry name" value="CAT-like_dom_sf"/>
</dbReference>
<dbReference type="PANTHER" id="PTHR38474:SF1">
    <property type="entry name" value="SLR0299 PROTEIN"/>
    <property type="match status" value="1"/>
</dbReference>
<evidence type="ECO:0000313" key="2">
    <source>
        <dbReference type="Proteomes" id="UP001235303"/>
    </source>
</evidence>
<proteinExistence type="predicted"/>
<protein>
    <submittedName>
        <fullName evidence="1">CatA-like O-acetyltransferase</fullName>
    </submittedName>
</protein>
<organism evidence="1 2">
    <name type="scientific">Roseofilum acuticapitatum BLCC-M154</name>
    <dbReference type="NCBI Taxonomy" id="3022444"/>
    <lineage>
        <taxon>Bacteria</taxon>
        <taxon>Bacillati</taxon>
        <taxon>Cyanobacteriota</taxon>
        <taxon>Cyanophyceae</taxon>
        <taxon>Desertifilales</taxon>
        <taxon>Desertifilaceae</taxon>
        <taxon>Roseofilum</taxon>
        <taxon>Roseofilum acuticapitatum</taxon>
    </lineage>
</organism>
<keyword evidence="2" id="KW-1185">Reference proteome</keyword>
<dbReference type="RefSeq" id="WP_283754123.1">
    <property type="nucleotide sequence ID" value="NZ_JAQOSP010000087.1"/>
</dbReference>
<evidence type="ECO:0000313" key="1">
    <source>
        <dbReference type="EMBL" id="MDJ1170365.1"/>
    </source>
</evidence>
<dbReference type="SUPFAM" id="SSF52777">
    <property type="entry name" value="CoA-dependent acyltransferases"/>
    <property type="match status" value="1"/>
</dbReference>
<dbReference type="Gene3D" id="3.30.559.10">
    <property type="entry name" value="Chloramphenicol acetyltransferase-like domain"/>
    <property type="match status" value="1"/>
</dbReference>
<accession>A0ABT7AU09</accession>
<comment type="caution">
    <text evidence="1">The sequence shown here is derived from an EMBL/GenBank/DDBJ whole genome shotgun (WGS) entry which is preliminary data.</text>
</comment>
<reference evidence="1 2" key="1">
    <citation type="submission" date="2023-01" db="EMBL/GenBank/DDBJ databases">
        <title>Novel diversity within Roseofilum (Cyanobacteria; Desertifilaceae) from marine benthic mats with descriptions of four novel species.</title>
        <authorList>
            <person name="Wang Y."/>
            <person name="Berthold D.E."/>
            <person name="Hu J."/>
            <person name="Lefler F.W."/>
            <person name="Laughinghouse H.D. IV."/>
        </authorList>
    </citation>
    <scope>NUCLEOTIDE SEQUENCE [LARGE SCALE GENOMIC DNA]</scope>
    <source>
        <strain evidence="1 2">BLCC-M154</strain>
    </source>
</reference>
<dbReference type="Proteomes" id="UP001235303">
    <property type="component" value="Unassembled WGS sequence"/>
</dbReference>
<dbReference type="EMBL" id="JAQOSP010000087">
    <property type="protein sequence ID" value="MDJ1170365.1"/>
    <property type="molecule type" value="Genomic_DNA"/>
</dbReference>
<dbReference type="PANTHER" id="PTHR38474">
    <property type="entry name" value="SLR0299 PROTEIN"/>
    <property type="match status" value="1"/>
</dbReference>
<name>A0ABT7AU09_9CYAN</name>
<sequence length="230" mass="27014">MDLQEALERYQGTKLNLNELSQYQQWAFNFFHNEEFVANPQISVTIQLDLEKPREVYERSFQTTPAACFQGYLVWNLVKALSIEWTFSTRKIQGEWYRFKNIPVFFSIAVGGENRFKNVIINDVILMDWPTFCRVYRESIENSKNDGGFVSELIWDISYFIGNIPYLNFTSLQIHRGTQKSGRPLFYFGQRHTLYQKQTVPLSVTLDHSNADPYVLNQLMETYQGLLTTV</sequence>
<dbReference type="InterPro" id="IPR001707">
    <property type="entry name" value="Cmp_AcTrfase"/>
</dbReference>